<feature type="transmembrane region" description="Helical" evidence="3">
    <location>
        <begin position="136"/>
        <end position="157"/>
    </location>
</feature>
<keyword evidence="1" id="KW-0479">Metal-binding</keyword>
<protein>
    <submittedName>
        <fullName evidence="5">Calcium-transporting ATPase 1</fullName>
    </submittedName>
</protein>
<dbReference type="AlphaFoldDB" id="A0A645ATI7"/>
<gene>
    <name evidence="5" type="ORF">SDC9_103018</name>
</gene>
<feature type="transmembrane region" description="Helical" evidence="3">
    <location>
        <begin position="169"/>
        <end position="192"/>
    </location>
</feature>
<keyword evidence="2" id="KW-0460">Magnesium</keyword>
<dbReference type="PANTHER" id="PTHR24093:SF506">
    <property type="entry name" value="CATION-TRANSPORTING ATPASE PMA1"/>
    <property type="match status" value="1"/>
</dbReference>
<keyword evidence="3" id="KW-0472">Membrane</keyword>
<reference evidence="5" key="1">
    <citation type="submission" date="2019-08" db="EMBL/GenBank/DDBJ databases">
        <authorList>
            <person name="Kucharzyk K."/>
            <person name="Murdoch R.W."/>
            <person name="Higgins S."/>
            <person name="Loffler F."/>
        </authorList>
    </citation>
    <scope>NUCLEOTIDE SEQUENCE</scope>
</reference>
<dbReference type="InterPro" id="IPR006068">
    <property type="entry name" value="ATPase_P-typ_cation-transptr_C"/>
</dbReference>
<accession>A0A645ATI7</accession>
<evidence type="ECO:0000256" key="2">
    <source>
        <dbReference type="ARBA" id="ARBA00022842"/>
    </source>
</evidence>
<dbReference type="GO" id="GO:0046872">
    <property type="term" value="F:metal ion binding"/>
    <property type="evidence" value="ECO:0007669"/>
    <property type="project" value="UniProtKB-KW"/>
</dbReference>
<evidence type="ECO:0000256" key="3">
    <source>
        <dbReference type="SAM" id="Phobius"/>
    </source>
</evidence>
<name>A0A645ATI7_9ZZZZ</name>
<dbReference type="EMBL" id="VSSQ01015645">
    <property type="protein sequence ID" value="MPM56216.1"/>
    <property type="molecule type" value="Genomic_DNA"/>
</dbReference>
<dbReference type="PANTHER" id="PTHR24093">
    <property type="entry name" value="CATION TRANSPORTING ATPASE"/>
    <property type="match status" value="1"/>
</dbReference>
<keyword evidence="3" id="KW-1133">Transmembrane helix</keyword>
<sequence length="200" mass="21938">MSEVLSIFFATLMGFIILKPVHLLWINLITDSLPALALGTEPAESNLMQRQPRSTKDGIFSGGVGFDVAYQGLLVTILTMAAYFIGERIQNGAWLIANSTDGTTMAFLTMSMAEIFHSFNMRSQRGSLFVMPKQNLFLWGAAGLSLLLTTAVLYVPFLQTAFSFEHISILEYAVAMGLAILVIPVVEIVKAIQRGISKKK</sequence>
<evidence type="ECO:0000259" key="4">
    <source>
        <dbReference type="Pfam" id="PF00689"/>
    </source>
</evidence>
<evidence type="ECO:0000256" key="1">
    <source>
        <dbReference type="ARBA" id="ARBA00022723"/>
    </source>
</evidence>
<feature type="transmembrane region" description="Helical" evidence="3">
    <location>
        <begin position="58"/>
        <end position="86"/>
    </location>
</feature>
<feature type="transmembrane region" description="Helical" evidence="3">
    <location>
        <begin position="6"/>
        <end position="26"/>
    </location>
</feature>
<feature type="domain" description="Cation-transporting P-type ATPase C-terminal" evidence="4">
    <location>
        <begin position="16"/>
        <end position="192"/>
    </location>
</feature>
<dbReference type="Gene3D" id="1.20.1110.10">
    <property type="entry name" value="Calcium-transporting ATPase, transmembrane domain"/>
    <property type="match status" value="2"/>
</dbReference>
<dbReference type="GO" id="GO:0005886">
    <property type="term" value="C:plasma membrane"/>
    <property type="evidence" value="ECO:0007669"/>
    <property type="project" value="TreeGrafter"/>
</dbReference>
<dbReference type="SUPFAM" id="SSF81665">
    <property type="entry name" value="Calcium ATPase, transmembrane domain M"/>
    <property type="match status" value="1"/>
</dbReference>
<keyword evidence="3" id="KW-0812">Transmembrane</keyword>
<dbReference type="Pfam" id="PF00689">
    <property type="entry name" value="Cation_ATPase_C"/>
    <property type="match status" value="1"/>
</dbReference>
<comment type="caution">
    <text evidence="5">The sequence shown here is derived from an EMBL/GenBank/DDBJ whole genome shotgun (WGS) entry which is preliminary data.</text>
</comment>
<evidence type="ECO:0000313" key="5">
    <source>
        <dbReference type="EMBL" id="MPM56216.1"/>
    </source>
</evidence>
<organism evidence="5">
    <name type="scientific">bioreactor metagenome</name>
    <dbReference type="NCBI Taxonomy" id="1076179"/>
    <lineage>
        <taxon>unclassified sequences</taxon>
        <taxon>metagenomes</taxon>
        <taxon>ecological metagenomes</taxon>
    </lineage>
</organism>
<proteinExistence type="predicted"/>
<dbReference type="InterPro" id="IPR023298">
    <property type="entry name" value="ATPase_P-typ_TM_dom_sf"/>
</dbReference>
<dbReference type="GO" id="GO:0005388">
    <property type="term" value="F:P-type calcium transporter activity"/>
    <property type="evidence" value="ECO:0007669"/>
    <property type="project" value="TreeGrafter"/>
</dbReference>